<gene>
    <name evidence="1" type="ORF">METZ01_LOCUS24823</name>
</gene>
<dbReference type="AlphaFoldDB" id="A0A381Q0Z5"/>
<evidence type="ECO:0008006" key="2">
    <source>
        <dbReference type="Google" id="ProtNLM"/>
    </source>
</evidence>
<evidence type="ECO:0000313" key="1">
    <source>
        <dbReference type="EMBL" id="SUZ71969.1"/>
    </source>
</evidence>
<accession>A0A381Q0Z5</accession>
<proteinExistence type="predicted"/>
<organism evidence="1">
    <name type="scientific">marine metagenome</name>
    <dbReference type="NCBI Taxonomy" id="408172"/>
    <lineage>
        <taxon>unclassified sequences</taxon>
        <taxon>metagenomes</taxon>
        <taxon>ecological metagenomes</taxon>
    </lineage>
</organism>
<dbReference type="EMBL" id="UINC01001138">
    <property type="protein sequence ID" value="SUZ71969.1"/>
    <property type="molecule type" value="Genomic_DNA"/>
</dbReference>
<reference evidence="1" key="1">
    <citation type="submission" date="2018-05" db="EMBL/GenBank/DDBJ databases">
        <authorList>
            <person name="Lanie J.A."/>
            <person name="Ng W.-L."/>
            <person name="Kazmierczak K.M."/>
            <person name="Andrzejewski T.M."/>
            <person name="Davidsen T.M."/>
            <person name="Wayne K.J."/>
            <person name="Tettelin H."/>
            <person name="Glass J.I."/>
            <person name="Rusch D."/>
            <person name="Podicherti R."/>
            <person name="Tsui H.-C.T."/>
            <person name="Winkler M.E."/>
        </authorList>
    </citation>
    <scope>NUCLEOTIDE SEQUENCE</scope>
</reference>
<dbReference type="InterPro" id="IPR027417">
    <property type="entry name" value="P-loop_NTPase"/>
</dbReference>
<protein>
    <recommendedName>
        <fullName evidence="2">Sulfotransferase domain-containing protein</fullName>
    </recommendedName>
</protein>
<dbReference type="Gene3D" id="3.40.50.300">
    <property type="entry name" value="P-loop containing nucleotide triphosphate hydrolases"/>
    <property type="match status" value="1"/>
</dbReference>
<dbReference type="SUPFAM" id="SSF52540">
    <property type="entry name" value="P-loop containing nucleoside triphosphate hydrolases"/>
    <property type="match status" value="1"/>
</dbReference>
<name>A0A381Q0Z5_9ZZZZ</name>
<sequence length="309" mass="35226">MSGCNLPMSKNNKYSEKAIIVSGLPRTATTALGDILSLIDGYNMVYEPFNVSQGISEVNLNYLIPGANINHSDFDEIFNSILNLNAKFKLGVKDHDSALKKAVKTLFGNESSLSLLKSKFSINKKKLIIKDPFLVFASLYLSDHYRVIMCERPILPLAGSFKRMGWKFPEYDRLINDFNHIDIKIGKKIENDSISPSVLGAVQFSQLYSSFKNKVKGKENIYFFNQDDFSLNPQQSINQLFDWLDEEYTDKIVNKVENVNSGQKNDIKKPKKHVQHDLVYNKSFSNKYYESVLNKKEIDFVKECSGGEI</sequence>